<reference evidence="1" key="1">
    <citation type="submission" date="2023-10" db="EMBL/GenBank/DDBJ databases">
        <authorList>
            <consortium name="Clinical and Environmental Microbiology Branch: Whole genome sequencing antimicrobial resistance pathogens in the healthcare setting"/>
        </authorList>
    </citation>
    <scope>NUCLEOTIDE SEQUENCE</scope>
    <source>
        <strain evidence="1">2020QW-00022</strain>
    </source>
</reference>
<comment type="caution">
    <text evidence="1">The sequence shown here is derived from an EMBL/GenBank/DDBJ whole genome shotgun (WGS) entry which is preliminary data.</text>
</comment>
<protein>
    <submittedName>
        <fullName evidence="1">Uncharacterized protein</fullName>
    </submittedName>
</protein>
<organism evidence="1">
    <name type="scientific">Providencia rettgeri</name>
    <dbReference type="NCBI Taxonomy" id="587"/>
    <lineage>
        <taxon>Bacteria</taxon>
        <taxon>Pseudomonadati</taxon>
        <taxon>Pseudomonadota</taxon>
        <taxon>Gammaproteobacteria</taxon>
        <taxon>Enterobacterales</taxon>
        <taxon>Morganellaceae</taxon>
        <taxon>Providencia</taxon>
    </lineage>
</organism>
<evidence type="ECO:0000313" key="2">
    <source>
        <dbReference type="EMBL" id="EMR4590078.1"/>
    </source>
</evidence>
<dbReference type="AlphaFoldDB" id="A0AAD2ZIT2"/>
<evidence type="ECO:0000313" key="1">
    <source>
        <dbReference type="EMBL" id="ELR5217891.1"/>
    </source>
</evidence>
<gene>
    <name evidence="2" type="ORF">M0K77_002406</name>
    <name evidence="1" type="ORF">M0K77_RS12030</name>
</gene>
<sequence>MTNNKLQKDYSYLIIQRKLFTRLVLTYEIILDSWGCTVNASNLFNSEFIQYFIDSGKFSDDLVILELFQIQEKRAAYSFSSLRRVIFNSESSYQFFRERNYENFDVSSLNCYVFPYQKTNEIGAELVLNYPSNPTNKNDLVFSDGIIALVFNELSFGVIPELNLRKSLTNSNGIESLLFLLFNENEVEDPNDIKVLNTFMALCLENSLDRGWDAEFVLHSLGERISKKISESEKFSVWKDKTNDLLSGRKVTIPLDDNGSVVLRAIMLVLLNPELDNLLTIKNTLANKIGDKVFCMAKKFILLRTGFSFFNFAERLKLGEARTFVRDLNASLYNKEFSDLYPLPEVNEERTAEIIPNSVPKNEKLALSSVTFLSRLDDKFEGNDVYSIVGIVPNSGFNAHLIEKVSGEVFIWLIDRRVTKNSKYKGKMAIDLLQIQSSLPCELRFEVDDQGVYLRLFEYIKTESELLELLKLVYRELVVIKAFNIRKSILVK</sequence>
<accession>A0AAD2ZIT2</accession>
<dbReference type="EMBL" id="ABEXCJ050000003">
    <property type="protein sequence ID" value="EMR4590078.1"/>
    <property type="molecule type" value="Genomic_DNA"/>
</dbReference>
<name>A0AAD2ZIT2_PRORE</name>
<dbReference type="EMBL" id="ABEXCJ040000003">
    <property type="protein sequence ID" value="ELR5217891.1"/>
    <property type="molecule type" value="Genomic_DNA"/>
</dbReference>
<proteinExistence type="predicted"/>